<gene>
    <name evidence="1" type="primary">aroD</name>
    <name evidence="1" type="ORF">QUC96_009355</name>
</gene>
<protein>
    <submittedName>
        <fullName evidence="1">Type I 3-dehydroquinate dehydratase</fullName>
        <ecNumber evidence="1">4.2.1.10</ecNumber>
    </submittedName>
</protein>
<name>A0ACD5FKA8_STAHY</name>
<sequence length="236" mass="26291">MKAQIVGSFMVVSHVLSQNEIQLIKMQESNIDILELRIDALQDVASVDVAQIIQQLKDEGFQSEILVTFRSQMQGGKGNCDEKEYQSLLTQLAELKNVDYIDVEWEPSIGRHHIVRTIQSHGIDVIVSYHNFHETPQLDVLKKTYYHMSQYGGAHLKIAVMPQSKQDVLTLLQAVSEASDALQHWVTGISMSHLGIISRTAQQTFGGALSYGAINESVAPGQLNVKTLKNAMAVYQ</sequence>
<proteinExistence type="predicted"/>
<keyword evidence="1" id="KW-0456">Lyase</keyword>
<dbReference type="EMBL" id="CP171742">
    <property type="protein sequence ID" value="XKR68651.1"/>
    <property type="molecule type" value="Genomic_DNA"/>
</dbReference>
<keyword evidence="2" id="KW-1185">Reference proteome</keyword>
<organism evidence="1 2">
    <name type="scientific">Staphylococcus hyicus</name>
    <dbReference type="NCBI Taxonomy" id="1284"/>
    <lineage>
        <taxon>Bacteria</taxon>
        <taxon>Bacillati</taxon>
        <taxon>Bacillota</taxon>
        <taxon>Bacilli</taxon>
        <taxon>Bacillales</taxon>
        <taxon>Staphylococcaceae</taxon>
        <taxon>Staphylococcus</taxon>
    </lineage>
</organism>
<evidence type="ECO:0000313" key="2">
    <source>
        <dbReference type="Proteomes" id="UP001234913"/>
    </source>
</evidence>
<dbReference type="EC" id="4.2.1.10" evidence="1"/>
<accession>A0ACD5FKA8</accession>
<evidence type="ECO:0000313" key="1">
    <source>
        <dbReference type="EMBL" id="XKR68651.1"/>
    </source>
</evidence>
<reference evidence="1" key="1">
    <citation type="submission" date="2024-09" db="EMBL/GenBank/DDBJ databases">
        <authorList>
            <person name="Gagne-Thivierge C."/>
        </authorList>
    </citation>
    <scope>NUCLEOTIDE SEQUENCE</scope>
    <source>
        <strain evidence="1">SC310</strain>
    </source>
</reference>
<dbReference type="Proteomes" id="UP001234913">
    <property type="component" value="Chromosome"/>
</dbReference>